<gene>
    <name evidence="1" type="ORF">C1645_811221</name>
</gene>
<protein>
    <submittedName>
        <fullName evidence="1">Uncharacterized protein</fullName>
    </submittedName>
</protein>
<proteinExistence type="predicted"/>
<dbReference type="EMBL" id="QKYT01000002">
    <property type="protein sequence ID" value="RIA99639.1"/>
    <property type="molecule type" value="Genomic_DNA"/>
</dbReference>
<keyword evidence="2" id="KW-1185">Reference proteome</keyword>
<evidence type="ECO:0000313" key="2">
    <source>
        <dbReference type="Proteomes" id="UP000265703"/>
    </source>
</evidence>
<dbReference type="OrthoDB" id="2436760at2759"/>
<sequence length="66" mass="7661">MPESHKFWEFFTLVANPNNKSNTKAVCIFSNCNNFKEAYTGKEVTEILFQNVPENKQKLNNTSMDK</sequence>
<dbReference type="Proteomes" id="UP000265703">
    <property type="component" value="Unassembled WGS sequence"/>
</dbReference>
<name>A0A397TQD2_9GLOM</name>
<dbReference type="AlphaFoldDB" id="A0A397TQD2"/>
<reference evidence="1 2" key="1">
    <citation type="submission" date="2018-06" db="EMBL/GenBank/DDBJ databases">
        <title>Comparative genomics reveals the genomic features of Rhizophagus irregularis, R. cerebriforme, R. diaphanum and Gigaspora rosea, and their symbiotic lifestyle signature.</title>
        <authorList>
            <person name="Morin E."/>
            <person name="San Clemente H."/>
            <person name="Chen E.C.H."/>
            <person name="De La Providencia I."/>
            <person name="Hainaut M."/>
            <person name="Kuo A."/>
            <person name="Kohler A."/>
            <person name="Murat C."/>
            <person name="Tang N."/>
            <person name="Roy S."/>
            <person name="Loubradou J."/>
            <person name="Henrissat B."/>
            <person name="Grigoriev I.V."/>
            <person name="Corradi N."/>
            <person name="Roux C."/>
            <person name="Martin F.M."/>
        </authorList>
    </citation>
    <scope>NUCLEOTIDE SEQUENCE [LARGE SCALE GENOMIC DNA]</scope>
    <source>
        <strain evidence="1 2">DAOM 227022</strain>
    </source>
</reference>
<comment type="caution">
    <text evidence="1">The sequence shown here is derived from an EMBL/GenBank/DDBJ whole genome shotgun (WGS) entry which is preliminary data.</text>
</comment>
<organism evidence="1 2">
    <name type="scientific">Glomus cerebriforme</name>
    <dbReference type="NCBI Taxonomy" id="658196"/>
    <lineage>
        <taxon>Eukaryota</taxon>
        <taxon>Fungi</taxon>
        <taxon>Fungi incertae sedis</taxon>
        <taxon>Mucoromycota</taxon>
        <taxon>Glomeromycotina</taxon>
        <taxon>Glomeromycetes</taxon>
        <taxon>Glomerales</taxon>
        <taxon>Glomeraceae</taxon>
        <taxon>Glomus</taxon>
    </lineage>
</organism>
<evidence type="ECO:0000313" key="1">
    <source>
        <dbReference type="EMBL" id="RIA99639.1"/>
    </source>
</evidence>
<accession>A0A397TQD2</accession>